<name>A0ABW1S7A6_9PROT</name>
<dbReference type="EMBL" id="JBHSSW010000004">
    <property type="protein sequence ID" value="MFC6197077.1"/>
    <property type="molecule type" value="Genomic_DNA"/>
</dbReference>
<feature type="signal peptide" evidence="1">
    <location>
        <begin position="1"/>
        <end position="20"/>
    </location>
</feature>
<keyword evidence="1" id="KW-0732">Signal</keyword>
<feature type="chain" id="PRO_5045338852" evidence="1">
    <location>
        <begin position="21"/>
        <end position="290"/>
    </location>
</feature>
<dbReference type="RefSeq" id="WP_377375427.1">
    <property type="nucleotide sequence ID" value="NZ_JBHSSW010000004.1"/>
</dbReference>
<dbReference type="InterPro" id="IPR021247">
    <property type="entry name" value="DUF2785"/>
</dbReference>
<protein>
    <submittedName>
        <fullName evidence="2">DUF2785 domain-containing protein</fullName>
    </submittedName>
</protein>
<sequence>MRQFLFSFASLLAITGPAMAETDLPTCAVTPEDVTETVLSEAQLLDLIDCLGSPDPKLRDEMAYTRLTDQLRDHRPETETLNTLKDRLIALSQQEDDAGFLQPFVLLILAEIIRTDTIDAWLTPEDRERITLIGADYLTNTEDYRAFSETEGWRHGIAHAADLLMQISRNGGIGMVEAIIIMEAVSTKVAPLGAPAYTHGEAERLARPILYLAQREMLTETIWSDYFARLQPNREESPHWDDPYAHEDTLAALHNTTAFARAVYVTADMSEYESLEPLKLGADMLLRFLP</sequence>
<dbReference type="Proteomes" id="UP001596303">
    <property type="component" value="Unassembled WGS sequence"/>
</dbReference>
<accession>A0ABW1S7A6</accession>
<evidence type="ECO:0000256" key="1">
    <source>
        <dbReference type="SAM" id="SignalP"/>
    </source>
</evidence>
<evidence type="ECO:0000313" key="2">
    <source>
        <dbReference type="EMBL" id="MFC6197077.1"/>
    </source>
</evidence>
<organism evidence="2 3">
    <name type="scientific">Ponticaulis profundi</name>
    <dbReference type="NCBI Taxonomy" id="2665222"/>
    <lineage>
        <taxon>Bacteria</taxon>
        <taxon>Pseudomonadati</taxon>
        <taxon>Pseudomonadota</taxon>
        <taxon>Alphaproteobacteria</taxon>
        <taxon>Hyphomonadales</taxon>
        <taxon>Hyphomonadaceae</taxon>
        <taxon>Ponticaulis</taxon>
    </lineage>
</organism>
<comment type="caution">
    <text evidence="2">The sequence shown here is derived from an EMBL/GenBank/DDBJ whole genome shotgun (WGS) entry which is preliminary data.</text>
</comment>
<dbReference type="Pfam" id="PF10978">
    <property type="entry name" value="DUF2785"/>
    <property type="match status" value="1"/>
</dbReference>
<reference evidence="3" key="1">
    <citation type="journal article" date="2019" name="Int. J. Syst. Evol. Microbiol.">
        <title>The Global Catalogue of Microorganisms (GCM) 10K type strain sequencing project: providing services to taxonomists for standard genome sequencing and annotation.</title>
        <authorList>
            <consortium name="The Broad Institute Genomics Platform"/>
            <consortium name="The Broad Institute Genome Sequencing Center for Infectious Disease"/>
            <person name="Wu L."/>
            <person name="Ma J."/>
        </authorList>
    </citation>
    <scope>NUCLEOTIDE SEQUENCE [LARGE SCALE GENOMIC DNA]</scope>
    <source>
        <strain evidence="3">CGMCC-1.15741</strain>
    </source>
</reference>
<gene>
    <name evidence="2" type="ORF">ACFQDM_03265</name>
</gene>
<evidence type="ECO:0000313" key="3">
    <source>
        <dbReference type="Proteomes" id="UP001596303"/>
    </source>
</evidence>
<keyword evidence="3" id="KW-1185">Reference proteome</keyword>
<proteinExistence type="predicted"/>